<keyword evidence="3 5" id="KW-1133">Transmembrane helix</keyword>
<feature type="transmembrane region" description="Helical" evidence="5">
    <location>
        <begin position="74"/>
        <end position="92"/>
    </location>
</feature>
<evidence type="ECO:0000259" key="6">
    <source>
        <dbReference type="PROSITE" id="PS50850"/>
    </source>
</evidence>
<evidence type="ECO:0000313" key="8">
    <source>
        <dbReference type="Proteomes" id="UP000095023"/>
    </source>
</evidence>
<dbReference type="GO" id="GO:0005886">
    <property type="term" value="C:plasma membrane"/>
    <property type="evidence" value="ECO:0007669"/>
    <property type="project" value="TreeGrafter"/>
</dbReference>
<gene>
    <name evidence="7" type="ORF">CANCADRAFT_99540</name>
</gene>
<dbReference type="Pfam" id="PF07690">
    <property type="entry name" value="MFS_1"/>
    <property type="match status" value="1"/>
</dbReference>
<dbReference type="AlphaFoldDB" id="A0A1E4TE36"/>
<dbReference type="EMBL" id="KV453842">
    <property type="protein sequence ID" value="ODV89999.1"/>
    <property type="molecule type" value="Genomic_DNA"/>
</dbReference>
<feature type="domain" description="Major facilitator superfamily (MFS) profile" evidence="6">
    <location>
        <begin position="30"/>
        <end position="468"/>
    </location>
</feature>
<dbReference type="PROSITE" id="PS50850">
    <property type="entry name" value="MFS"/>
    <property type="match status" value="1"/>
</dbReference>
<feature type="transmembrane region" description="Helical" evidence="5">
    <location>
        <begin position="404"/>
        <end position="426"/>
    </location>
</feature>
<feature type="transmembrane region" description="Helical" evidence="5">
    <location>
        <begin position="432"/>
        <end position="453"/>
    </location>
</feature>
<feature type="transmembrane region" description="Helical" evidence="5">
    <location>
        <begin position="303"/>
        <end position="323"/>
    </location>
</feature>
<dbReference type="OrthoDB" id="9986881at2759"/>
<dbReference type="CDD" id="cd17323">
    <property type="entry name" value="MFS_Tpo1_MDR_like"/>
    <property type="match status" value="1"/>
</dbReference>
<feature type="transmembrane region" description="Helical" evidence="5">
    <location>
        <begin position="99"/>
        <end position="117"/>
    </location>
</feature>
<evidence type="ECO:0000256" key="1">
    <source>
        <dbReference type="ARBA" id="ARBA00004141"/>
    </source>
</evidence>
<accession>A0A1E4TE36</accession>
<keyword evidence="8" id="KW-1185">Reference proteome</keyword>
<dbReference type="InterPro" id="IPR005829">
    <property type="entry name" value="Sugar_transporter_CS"/>
</dbReference>
<dbReference type="Gene3D" id="1.20.1250.20">
    <property type="entry name" value="MFS general substrate transporter like domains"/>
    <property type="match status" value="1"/>
</dbReference>
<dbReference type="GO" id="GO:0042908">
    <property type="term" value="P:xenobiotic transport"/>
    <property type="evidence" value="ECO:0007669"/>
    <property type="project" value="UniProtKB-ARBA"/>
</dbReference>
<feature type="transmembrane region" description="Helical" evidence="5">
    <location>
        <begin position="186"/>
        <end position="208"/>
    </location>
</feature>
<evidence type="ECO:0000256" key="3">
    <source>
        <dbReference type="ARBA" id="ARBA00022989"/>
    </source>
</evidence>
<evidence type="ECO:0000256" key="4">
    <source>
        <dbReference type="ARBA" id="ARBA00023136"/>
    </source>
</evidence>
<proteinExistence type="predicted"/>
<dbReference type="PANTHER" id="PTHR23502:SF7">
    <property type="entry name" value="DRUG_PROTON ANTIPORTER YHK8-RELATED"/>
    <property type="match status" value="1"/>
</dbReference>
<feature type="transmembrane region" description="Helical" evidence="5">
    <location>
        <begin position="367"/>
        <end position="392"/>
    </location>
</feature>
<evidence type="ECO:0000256" key="5">
    <source>
        <dbReference type="SAM" id="Phobius"/>
    </source>
</evidence>
<feature type="transmembrane region" description="Helical" evidence="5">
    <location>
        <begin position="32"/>
        <end position="54"/>
    </location>
</feature>
<dbReference type="InterPro" id="IPR020846">
    <property type="entry name" value="MFS_dom"/>
</dbReference>
<dbReference type="GO" id="GO:0140115">
    <property type="term" value="P:export across plasma membrane"/>
    <property type="evidence" value="ECO:0007669"/>
    <property type="project" value="UniProtKB-ARBA"/>
</dbReference>
<comment type="subcellular location">
    <subcellularLocation>
        <location evidence="1">Membrane</location>
        <topology evidence="1">Multi-pass membrane protein</topology>
    </subcellularLocation>
</comment>
<feature type="transmembrane region" description="Helical" evidence="5">
    <location>
        <begin position="159"/>
        <end position="180"/>
    </location>
</feature>
<dbReference type="PROSITE" id="PS00216">
    <property type="entry name" value="SUGAR_TRANSPORT_1"/>
    <property type="match status" value="1"/>
</dbReference>
<reference evidence="8" key="1">
    <citation type="submission" date="2016-02" db="EMBL/GenBank/DDBJ databases">
        <title>Comparative genomics of biotechnologically important yeasts.</title>
        <authorList>
            <consortium name="DOE Joint Genome Institute"/>
            <person name="Riley R."/>
            <person name="Haridas S."/>
            <person name="Wolfe K.H."/>
            <person name="Lopes M.R."/>
            <person name="Hittinger C.T."/>
            <person name="Goker M."/>
            <person name="Salamov A."/>
            <person name="Wisecaver J."/>
            <person name="Long T.M."/>
            <person name="Aerts A.L."/>
            <person name="Barry K."/>
            <person name="Choi C."/>
            <person name="Clum A."/>
            <person name="Coughlan A.Y."/>
            <person name="Deshpande S."/>
            <person name="Douglass A.P."/>
            <person name="Hanson S.J."/>
            <person name="Klenk H.-P."/>
            <person name="Labutti K."/>
            <person name="Lapidus A."/>
            <person name="Lindquist E."/>
            <person name="Lipzen A."/>
            <person name="Meier-Kolthoff J.P."/>
            <person name="Ohm R.A."/>
            <person name="Otillar R.P."/>
            <person name="Pangilinan J."/>
            <person name="Peng Y."/>
            <person name="Rokas A."/>
            <person name="Rosa C.A."/>
            <person name="Scheuner C."/>
            <person name="Sibirny A.A."/>
            <person name="Slot J.C."/>
            <person name="Stielow J.B."/>
            <person name="Sun H."/>
            <person name="Kurtzman C.P."/>
            <person name="Blackwell M."/>
            <person name="Jeffries T.W."/>
            <person name="Grigoriev I.V."/>
        </authorList>
    </citation>
    <scope>NUCLEOTIDE SEQUENCE [LARGE SCALE GENOMIC DNA]</scope>
    <source>
        <strain evidence="8">NRRL Y-17796</strain>
    </source>
</reference>
<evidence type="ECO:0000313" key="7">
    <source>
        <dbReference type="EMBL" id="ODV89999.1"/>
    </source>
</evidence>
<dbReference type="FunFam" id="1.20.1250.20:FF:000082">
    <property type="entry name" value="MFS multidrug transporter, putative"/>
    <property type="match status" value="1"/>
</dbReference>
<name>A0A1E4TE36_9ASCO</name>
<dbReference type="PANTHER" id="PTHR23502">
    <property type="entry name" value="MAJOR FACILITATOR SUPERFAMILY"/>
    <property type="match status" value="1"/>
</dbReference>
<sequence>MTDVKEPDEFLVTRDQLDFSERPLNKSNVRKWIMTVIIIVISTNLTVLSSIYAAAIDDISKEFQVSHEVSTLGITTYLLGLATGPSLLGPISEFYGRRLVYLVSLFLYIALQFPTAFAPTIEAVLIPRYFAGFCGSAVFSVAGGTISDIFPRSSIQAPMILYAAGPFLGPALGPIIGFFISELSSWRWIFYVCIIWSAVNYVFVVFFLDETYEHYLLRKKAQELRKTTGDSRYYALIERQANSVLQTIIVSLKRPFIILSTDVMILLLSIYAALLLSIVYLYFVSLPIVYTGVYKFREQFLGLAFIPQIIGIVVGTCFGFAYFQYEDRHRTKDMIEEDVLILPMAGGIITVIGLYLFAFTIRESVHWIVSMIGSGLVVLGILFSFNGIFTYTVAACKSWAASGLAANTICRCTLAGVFPLFGAQMYDNLGYMWASLLIAALATIFVPIPFIFYRYGATFREKSAHRYS</sequence>
<dbReference type="InterPro" id="IPR036259">
    <property type="entry name" value="MFS_trans_sf"/>
</dbReference>
<keyword evidence="4 5" id="KW-0472">Membrane</keyword>
<dbReference type="SUPFAM" id="SSF103473">
    <property type="entry name" value="MFS general substrate transporter"/>
    <property type="match status" value="1"/>
</dbReference>
<dbReference type="GO" id="GO:0022857">
    <property type="term" value="F:transmembrane transporter activity"/>
    <property type="evidence" value="ECO:0007669"/>
    <property type="project" value="InterPro"/>
</dbReference>
<dbReference type="InterPro" id="IPR011701">
    <property type="entry name" value="MFS"/>
</dbReference>
<feature type="transmembrane region" description="Helical" evidence="5">
    <location>
        <begin position="129"/>
        <end position="147"/>
    </location>
</feature>
<keyword evidence="2 5" id="KW-0812">Transmembrane</keyword>
<protein>
    <recommendedName>
        <fullName evidence="6">Major facilitator superfamily (MFS) profile domain-containing protein</fullName>
    </recommendedName>
</protein>
<evidence type="ECO:0000256" key="2">
    <source>
        <dbReference type="ARBA" id="ARBA00022692"/>
    </source>
</evidence>
<feature type="transmembrane region" description="Helical" evidence="5">
    <location>
        <begin position="339"/>
        <end position="361"/>
    </location>
</feature>
<organism evidence="7 8">
    <name type="scientific">Tortispora caseinolytica NRRL Y-17796</name>
    <dbReference type="NCBI Taxonomy" id="767744"/>
    <lineage>
        <taxon>Eukaryota</taxon>
        <taxon>Fungi</taxon>
        <taxon>Dikarya</taxon>
        <taxon>Ascomycota</taxon>
        <taxon>Saccharomycotina</taxon>
        <taxon>Trigonopsidomycetes</taxon>
        <taxon>Trigonopsidales</taxon>
        <taxon>Trigonopsidaceae</taxon>
        <taxon>Tortispora</taxon>
    </lineage>
</organism>
<dbReference type="Proteomes" id="UP000095023">
    <property type="component" value="Unassembled WGS sequence"/>
</dbReference>
<feature type="transmembrane region" description="Helical" evidence="5">
    <location>
        <begin position="263"/>
        <end position="283"/>
    </location>
</feature>